<keyword evidence="4" id="KW-0274">FAD</keyword>
<evidence type="ECO:0000256" key="2">
    <source>
        <dbReference type="ARBA" id="ARBA00013136"/>
    </source>
</evidence>
<dbReference type="InterPro" id="IPR007173">
    <property type="entry name" value="ALO_C"/>
</dbReference>
<evidence type="ECO:0000313" key="8">
    <source>
        <dbReference type="EMBL" id="CAG8630896.1"/>
    </source>
</evidence>
<gene>
    <name evidence="8" type="ORF">ALEPTO_LOCUS9348</name>
</gene>
<sequence>MPNFFEKLESLIEKGNDAHAKKWHNWAGNVVVEPESIFHPSSLQDLKEIVKKAKKNGKKIRCVAEGHTWSSLSVTKDYLVIVRNLDQIQVEKSEKYGWTVTAEAGATIKQIDDVLRNHKPPLAFDSMTVLNSVRASGVVATGSHGARTRGATIPDEAVTLQIVTDDGELHEFSDEKDPLEMRAARINLGLFGIIYKVTWRVQPLFNLRMIDFQLPIKSWLNPATLKEFVEKSDSVEIFYWPFNEGEFDPNDDKIWVKQWLRTDDPVTNSQTELGVKRVFDDLGTKFGDRLYEFIVKCPEGTPHLSNLLWKAGPASKPKNVVLQAPDAIHYQAGIDNVPCEDLEFVFKVDEDFANVVEEFNHIVNTVYAYANKGKFPMNLTAEMRITRASSSLLAPGFDEDPNAIYCFMEVLSIRNTPGWEEFSSGFATRWMEKYKARPHWAKYWEYVPGIKPYLHEILGERLQMFERIRSKYDANKIFFDNKSLEEVFYGAPNSKKALK</sequence>
<keyword evidence="3" id="KW-0285">Flavoprotein</keyword>
<evidence type="ECO:0000313" key="9">
    <source>
        <dbReference type="Proteomes" id="UP000789508"/>
    </source>
</evidence>
<protein>
    <recommendedName>
        <fullName evidence="2">D-arabinono-1,4-lactone oxidase</fullName>
        <ecNumber evidence="2">1.1.3.37</ecNumber>
    </recommendedName>
    <alternativeName>
        <fullName evidence="6">L-galactono-gamma-lactone oxidase</fullName>
    </alternativeName>
</protein>
<dbReference type="InterPro" id="IPR010031">
    <property type="entry name" value="FAD_lactone_oxidase-like"/>
</dbReference>
<dbReference type="InterPro" id="IPR016167">
    <property type="entry name" value="FAD-bd_PCMH_sub1"/>
</dbReference>
<keyword evidence="9" id="KW-1185">Reference proteome</keyword>
<dbReference type="Pfam" id="PF04030">
    <property type="entry name" value="ALO"/>
    <property type="match status" value="1"/>
</dbReference>
<evidence type="ECO:0000256" key="6">
    <source>
        <dbReference type="ARBA" id="ARBA00033418"/>
    </source>
</evidence>
<dbReference type="InterPro" id="IPR036318">
    <property type="entry name" value="FAD-bd_PCMH-like_sf"/>
</dbReference>
<evidence type="ECO:0000256" key="4">
    <source>
        <dbReference type="ARBA" id="ARBA00022827"/>
    </source>
</evidence>
<comment type="caution">
    <text evidence="8">The sequence shown here is derived from an EMBL/GenBank/DDBJ whole genome shotgun (WGS) entry which is preliminary data.</text>
</comment>
<dbReference type="Gene3D" id="3.40.462.10">
    <property type="entry name" value="FAD-linked oxidases, C-terminal domain"/>
    <property type="match status" value="1"/>
</dbReference>
<dbReference type="PANTHER" id="PTHR43762:SF1">
    <property type="entry name" value="D-ARABINONO-1,4-LACTONE OXIDASE"/>
    <property type="match status" value="1"/>
</dbReference>
<dbReference type="Gene3D" id="3.30.43.10">
    <property type="entry name" value="Uridine Diphospho-n-acetylenolpyruvylglucosamine Reductase, domain 2"/>
    <property type="match status" value="1"/>
</dbReference>
<dbReference type="EC" id="1.1.3.37" evidence="2"/>
<feature type="domain" description="FAD-binding PCMH-type" evidence="7">
    <location>
        <begin position="30"/>
        <end position="204"/>
    </location>
</feature>
<dbReference type="InterPro" id="IPR006094">
    <property type="entry name" value="Oxid_FAD_bind_N"/>
</dbReference>
<accession>A0A9N9DCT5</accession>
<dbReference type="OrthoDB" id="610608at2759"/>
<evidence type="ECO:0000256" key="3">
    <source>
        <dbReference type="ARBA" id="ARBA00022630"/>
    </source>
</evidence>
<dbReference type="Gene3D" id="3.30.465.10">
    <property type="match status" value="1"/>
</dbReference>
<reference evidence="8" key="1">
    <citation type="submission" date="2021-06" db="EMBL/GenBank/DDBJ databases">
        <authorList>
            <person name="Kallberg Y."/>
            <person name="Tangrot J."/>
            <person name="Rosling A."/>
        </authorList>
    </citation>
    <scope>NUCLEOTIDE SEQUENCE</scope>
    <source>
        <strain evidence="8">FL130A</strain>
    </source>
</reference>
<dbReference type="PANTHER" id="PTHR43762">
    <property type="entry name" value="L-GULONOLACTONE OXIDASE"/>
    <property type="match status" value="1"/>
</dbReference>
<dbReference type="SUPFAM" id="SSF55103">
    <property type="entry name" value="FAD-linked oxidases, C-terminal domain"/>
    <property type="match status" value="1"/>
</dbReference>
<evidence type="ECO:0000259" key="7">
    <source>
        <dbReference type="PROSITE" id="PS51387"/>
    </source>
</evidence>
<dbReference type="Pfam" id="PF01565">
    <property type="entry name" value="FAD_binding_4"/>
    <property type="match status" value="1"/>
</dbReference>
<keyword evidence="5" id="KW-0560">Oxidoreductase</keyword>
<evidence type="ECO:0000256" key="5">
    <source>
        <dbReference type="ARBA" id="ARBA00023002"/>
    </source>
</evidence>
<dbReference type="SUPFAM" id="SSF56176">
    <property type="entry name" value="FAD-binding/transporter-associated domain-like"/>
    <property type="match status" value="1"/>
</dbReference>
<dbReference type="InterPro" id="IPR016166">
    <property type="entry name" value="FAD-bd_PCMH"/>
</dbReference>
<dbReference type="EMBL" id="CAJVPS010007024">
    <property type="protein sequence ID" value="CAG8630896.1"/>
    <property type="molecule type" value="Genomic_DNA"/>
</dbReference>
<dbReference type="InterPro" id="IPR016170">
    <property type="entry name" value="Cytok_DH_C_sf"/>
</dbReference>
<organism evidence="8 9">
    <name type="scientific">Ambispora leptoticha</name>
    <dbReference type="NCBI Taxonomy" id="144679"/>
    <lineage>
        <taxon>Eukaryota</taxon>
        <taxon>Fungi</taxon>
        <taxon>Fungi incertae sedis</taxon>
        <taxon>Mucoromycota</taxon>
        <taxon>Glomeromycotina</taxon>
        <taxon>Glomeromycetes</taxon>
        <taxon>Archaeosporales</taxon>
        <taxon>Ambisporaceae</taxon>
        <taxon>Ambispora</taxon>
    </lineage>
</organism>
<dbReference type="AlphaFoldDB" id="A0A9N9DCT5"/>
<evidence type="ECO:0000256" key="1">
    <source>
        <dbReference type="ARBA" id="ARBA00005083"/>
    </source>
</evidence>
<dbReference type="InterPro" id="IPR016164">
    <property type="entry name" value="FAD-linked_Oxase-like_C"/>
</dbReference>
<dbReference type="GO" id="GO:0071949">
    <property type="term" value="F:FAD binding"/>
    <property type="evidence" value="ECO:0007669"/>
    <property type="project" value="InterPro"/>
</dbReference>
<dbReference type="PROSITE" id="PS51387">
    <property type="entry name" value="FAD_PCMH"/>
    <property type="match status" value="1"/>
</dbReference>
<name>A0A9N9DCT5_9GLOM</name>
<proteinExistence type="predicted"/>
<dbReference type="GO" id="GO:0016020">
    <property type="term" value="C:membrane"/>
    <property type="evidence" value="ECO:0007669"/>
    <property type="project" value="InterPro"/>
</dbReference>
<feature type="non-terminal residue" evidence="8">
    <location>
        <position position="499"/>
    </location>
</feature>
<dbReference type="Proteomes" id="UP000789508">
    <property type="component" value="Unassembled WGS sequence"/>
</dbReference>
<dbReference type="PIRSF" id="PIRSF000136">
    <property type="entry name" value="LGO_GLO"/>
    <property type="match status" value="1"/>
</dbReference>
<dbReference type="GO" id="GO:0003885">
    <property type="term" value="F:D-arabinono-1,4-lactone oxidase activity"/>
    <property type="evidence" value="ECO:0007669"/>
    <property type="project" value="UniProtKB-EC"/>
</dbReference>
<dbReference type="InterPro" id="IPR016169">
    <property type="entry name" value="FAD-bd_PCMH_sub2"/>
</dbReference>
<comment type="pathway">
    <text evidence="1">Cofactor biosynthesis; D-erythroascorbate biosynthesis; dehydro-D-arabinono-1,4-lactone from D-arabinose: step 2/2.</text>
</comment>